<evidence type="ECO:0000259" key="4">
    <source>
        <dbReference type="Pfam" id="PF01551"/>
    </source>
</evidence>
<evidence type="ECO:0000313" key="5">
    <source>
        <dbReference type="EMBL" id="TQJ09846.1"/>
    </source>
</evidence>
<gene>
    <name evidence="5" type="ORF">FB458_2962</name>
</gene>
<proteinExistence type="predicted"/>
<sequence length="186" mass="18103">MLLEPALLKVAAAVAGAALAAVGSAPPAPPGPSSSTVVDRSGTGALRSPSVAWRWPLAGTPPVVHAFVPPPGPYAPGHRGVDLGAAVGAVVLAPAAGTVTVAGRVAGVPVVVVAHAGGLRSTLQPVAATVPVGATVRAGDPVAVLSGDAGHCAPAGCLHWGVLRGTTYLDPSALLRPPRVVLLPWS</sequence>
<feature type="domain" description="M23ase beta-sheet core" evidence="4">
    <location>
        <begin position="77"/>
        <end position="171"/>
    </location>
</feature>
<dbReference type="SUPFAM" id="SSF51261">
    <property type="entry name" value="Duplicated hybrid motif"/>
    <property type="match status" value="1"/>
</dbReference>
<evidence type="ECO:0000313" key="6">
    <source>
        <dbReference type="Proteomes" id="UP000317893"/>
    </source>
</evidence>
<comment type="caution">
    <text evidence="5">The sequence shown here is derived from an EMBL/GenBank/DDBJ whole genome shotgun (WGS) entry which is preliminary data.</text>
</comment>
<dbReference type="InterPro" id="IPR050570">
    <property type="entry name" value="Cell_wall_metabolism_enzyme"/>
</dbReference>
<keyword evidence="6" id="KW-1185">Reference proteome</keyword>
<dbReference type="PANTHER" id="PTHR21666:SF289">
    <property type="entry name" value="L-ALA--D-GLU ENDOPEPTIDASE"/>
    <property type="match status" value="1"/>
</dbReference>
<dbReference type="RefSeq" id="WP_141849147.1">
    <property type="nucleotide sequence ID" value="NZ_BAAAPR010000007.1"/>
</dbReference>
<evidence type="ECO:0000256" key="3">
    <source>
        <dbReference type="SAM" id="SignalP"/>
    </source>
</evidence>
<dbReference type="PANTHER" id="PTHR21666">
    <property type="entry name" value="PEPTIDASE-RELATED"/>
    <property type="match status" value="1"/>
</dbReference>
<dbReference type="GO" id="GO:0004222">
    <property type="term" value="F:metalloendopeptidase activity"/>
    <property type="evidence" value="ECO:0007669"/>
    <property type="project" value="TreeGrafter"/>
</dbReference>
<accession>A0A542E3I5</accession>
<dbReference type="Gene3D" id="2.70.70.10">
    <property type="entry name" value="Glucose Permease (Domain IIA)"/>
    <property type="match status" value="1"/>
</dbReference>
<feature type="region of interest" description="Disordered" evidence="2">
    <location>
        <begin position="24"/>
        <end position="43"/>
    </location>
</feature>
<dbReference type="EMBL" id="VFMN01000001">
    <property type="protein sequence ID" value="TQJ09846.1"/>
    <property type="molecule type" value="Genomic_DNA"/>
</dbReference>
<dbReference type="AlphaFoldDB" id="A0A542E3I5"/>
<keyword evidence="1 3" id="KW-0732">Signal</keyword>
<dbReference type="InterPro" id="IPR011055">
    <property type="entry name" value="Dup_hybrid_motif"/>
</dbReference>
<reference evidence="5 6" key="1">
    <citation type="submission" date="2019-06" db="EMBL/GenBank/DDBJ databases">
        <title>Sequencing the genomes of 1000 actinobacteria strains.</title>
        <authorList>
            <person name="Klenk H.-P."/>
        </authorList>
    </citation>
    <scope>NUCLEOTIDE SEQUENCE [LARGE SCALE GENOMIC DNA]</scope>
    <source>
        <strain evidence="5 6">DSM 18607</strain>
    </source>
</reference>
<evidence type="ECO:0000256" key="1">
    <source>
        <dbReference type="ARBA" id="ARBA00022729"/>
    </source>
</evidence>
<name>A0A542E3I5_9MICO</name>
<dbReference type="Proteomes" id="UP000317893">
    <property type="component" value="Unassembled WGS sequence"/>
</dbReference>
<dbReference type="InterPro" id="IPR016047">
    <property type="entry name" value="M23ase_b-sheet_dom"/>
</dbReference>
<feature type="signal peptide" evidence="3">
    <location>
        <begin position="1"/>
        <end position="20"/>
    </location>
</feature>
<protein>
    <submittedName>
        <fullName evidence="5">Peptidase M23-like protein</fullName>
    </submittedName>
</protein>
<dbReference type="Pfam" id="PF01551">
    <property type="entry name" value="Peptidase_M23"/>
    <property type="match status" value="1"/>
</dbReference>
<evidence type="ECO:0000256" key="2">
    <source>
        <dbReference type="SAM" id="MobiDB-lite"/>
    </source>
</evidence>
<organism evidence="5 6">
    <name type="scientific">Lapillicoccus jejuensis</name>
    <dbReference type="NCBI Taxonomy" id="402171"/>
    <lineage>
        <taxon>Bacteria</taxon>
        <taxon>Bacillati</taxon>
        <taxon>Actinomycetota</taxon>
        <taxon>Actinomycetes</taxon>
        <taxon>Micrococcales</taxon>
        <taxon>Intrasporangiaceae</taxon>
        <taxon>Lapillicoccus</taxon>
    </lineage>
</organism>
<feature type="chain" id="PRO_5021835226" evidence="3">
    <location>
        <begin position="21"/>
        <end position="186"/>
    </location>
</feature>
<dbReference type="OrthoDB" id="5245088at2"/>